<evidence type="ECO:0000313" key="2">
    <source>
        <dbReference type="Proteomes" id="UP000274822"/>
    </source>
</evidence>
<evidence type="ECO:0000313" key="1">
    <source>
        <dbReference type="EMBL" id="RUS24387.1"/>
    </source>
</evidence>
<dbReference type="EMBL" id="RBNJ01016176">
    <property type="protein sequence ID" value="RUS24387.1"/>
    <property type="molecule type" value="Genomic_DNA"/>
</dbReference>
<dbReference type="PANTHER" id="PTHR28653:SF1">
    <property type="entry name" value="ATPASE SWSAP1"/>
    <property type="match status" value="1"/>
</dbReference>
<reference evidence="1 2" key="1">
    <citation type="journal article" date="2018" name="New Phytol.">
        <title>Phylogenomics of Endogonaceae and evolution of mycorrhizas within Mucoromycota.</title>
        <authorList>
            <person name="Chang Y."/>
            <person name="Desiro A."/>
            <person name="Na H."/>
            <person name="Sandor L."/>
            <person name="Lipzen A."/>
            <person name="Clum A."/>
            <person name="Barry K."/>
            <person name="Grigoriev I.V."/>
            <person name="Martin F.M."/>
            <person name="Stajich J.E."/>
            <person name="Smith M.E."/>
            <person name="Bonito G."/>
            <person name="Spatafora J.W."/>
        </authorList>
    </citation>
    <scope>NUCLEOTIDE SEQUENCE [LARGE SCALE GENOMIC DNA]</scope>
    <source>
        <strain evidence="1 2">AD002</strain>
    </source>
</reference>
<name>A0A433Q3N5_9FUNG</name>
<proteinExistence type="predicted"/>
<dbReference type="Proteomes" id="UP000274822">
    <property type="component" value="Unassembled WGS sequence"/>
</dbReference>
<comment type="caution">
    <text evidence="1">The sequence shown here is derived from an EMBL/GenBank/DDBJ whole genome shotgun (WGS) entry which is preliminary data.</text>
</comment>
<dbReference type="PANTHER" id="PTHR28653">
    <property type="match status" value="1"/>
</dbReference>
<accession>A0A433Q3N5</accession>
<sequence>MCSSLLFEYAISHLIDKDQETSKATNSVFSSSNSWVLFIAKDADDMQQSLGEEWDEVGYDEGLRTVTESDSDPGWREKRRWMQRIRMCYIPTEPHLRALLSSFHNSQQTSVLSWINGVPPTLIVVNDLLSIIGNKISTVAQTMSMFVDVINFANKKLGAGRTGYNPHCHLLVADPHALSAEALQPRQSHQSHVNDDAVNSMLADAQRTLIYWCDWVVTIDVGVDEGMEAGHTIHTFVARPSQLHCPNVRRLGTDAISGLVTVRYHYDGDDDTARPAGRPVVLDLTLDGAEGEIT</sequence>
<organism evidence="1 2">
    <name type="scientific">Jimgerdemannia flammicorona</name>
    <dbReference type="NCBI Taxonomy" id="994334"/>
    <lineage>
        <taxon>Eukaryota</taxon>
        <taxon>Fungi</taxon>
        <taxon>Fungi incertae sedis</taxon>
        <taxon>Mucoromycota</taxon>
        <taxon>Mucoromycotina</taxon>
        <taxon>Endogonomycetes</taxon>
        <taxon>Endogonales</taxon>
        <taxon>Endogonaceae</taxon>
        <taxon>Jimgerdemannia</taxon>
    </lineage>
</organism>
<gene>
    <name evidence="1" type="ORF">BC938DRAFT_473661</name>
</gene>
<dbReference type="GO" id="GO:0097196">
    <property type="term" value="C:Shu complex"/>
    <property type="evidence" value="ECO:0007669"/>
    <property type="project" value="TreeGrafter"/>
</dbReference>
<dbReference type="AlphaFoldDB" id="A0A433Q3N5"/>
<keyword evidence="2" id="KW-1185">Reference proteome</keyword>
<protein>
    <submittedName>
        <fullName evidence="1">Uncharacterized protein</fullName>
    </submittedName>
</protein>
<dbReference type="GO" id="GO:0003697">
    <property type="term" value="F:single-stranded DNA binding"/>
    <property type="evidence" value="ECO:0007669"/>
    <property type="project" value="TreeGrafter"/>
</dbReference>
<dbReference type="GO" id="GO:0000724">
    <property type="term" value="P:double-strand break repair via homologous recombination"/>
    <property type="evidence" value="ECO:0007669"/>
    <property type="project" value="TreeGrafter"/>
</dbReference>